<dbReference type="GO" id="GO:0016747">
    <property type="term" value="F:acyltransferase activity, transferring groups other than amino-acyl groups"/>
    <property type="evidence" value="ECO:0007669"/>
    <property type="project" value="InterPro"/>
</dbReference>
<evidence type="ECO:0000313" key="4">
    <source>
        <dbReference type="Proteomes" id="UP000280861"/>
    </source>
</evidence>
<keyword evidence="4" id="KW-1185">Reference proteome</keyword>
<dbReference type="Proteomes" id="UP000280861">
    <property type="component" value="Unassembled WGS sequence"/>
</dbReference>
<dbReference type="InterPro" id="IPR000182">
    <property type="entry name" value="GNAT_dom"/>
</dbReference>
<dbReference type="EMBL" id="UXAU01000019">
    <property type="protein sequence ID" value="VDC23891.1"/>
    <property type="molecule type" value="Genomic_DNA"/>
</dbReference>
<keyword evidence="3" id="KW-0808">Transferase</keyword>
<dbReference type="Gene3D" id="3.40.630.30">
    <property type="match status" value="1"/>
</dbReference>
<protein>
    <submittedName>
        <fullName evidence="3">Acetyltransferase (GNAT) family protein</fullName>
    </submittedName>
</protein>
<dbReference type="SUPFAM" id="SSF55729">
    <property type="entry name" value="Acyl-CoA N-acyltransferases (Nat)"/>
    <property type="match status" value="1"/>
</dbReference>
<feature type="domain" description="N-acetyltransferase" evidence="2">
    <location>
        <begin position="3"/>
        <end position="162"/>
    </location>
</feature>
<accession>A0A3P5WXX2</accession>
<dbReference type="InterPro" id="IPR016181">
    <property type="entry name" value="Acyl_CoA_acyltransferase"/>
</dbReference>
<dbReference type="AlphaFoldDB" id="A0A3P5WXX2"/>
<evidence type="ECO:0000256" key="1">
    <source>
        <dbReference type="SAM" id="MobiDB-lite"/>
    </source>
</evidence>
<reference evidence="3 4" key="1">
    <citation type="submission" date="2018-11" db="EMBL/GenBank/DDBJ databases">
        <authorList>
            <person name="Criscuolo A."/>
        </authorList>
    </citation>
    <scope>NUCLEOTIDE SEQUENCE [LARGE SCALE GENOMIC DNA]</scope>
    <source>
        <strain evidence="3">AT11b</strain>
    </source>
</reference>
<feature type="region of interest" description="Disordered" evidence="1">
    <location>
        <begin position="165"/>
        <end position="186"/>
    </location>
</feature>
<evidence type="ECO:0000259" key="2">
    <source>
        <dbReference type="PROSITE" id="PS51186"/>
    </source>
</evidence>
<name>A0A3P5WXX2_9MICC</name>
<gene>
    <name evidence="3" type="ORF">PSET11_01333</name>
</gene>
<dbReference type="OrthoDB" id="5243635at2"/>
<evidence type="ECO:0000313" key="3">
    <source>
        <dbReference type="EMBL" id="VDC23891.1"/>
    </source>
</evidence>
<dbReference type="PROSITE" id="PS51186">
    <property type="entry name" value="GNAT"/>
    <property type="match status" value="1"/>
</dbReference>
<dbReference type="RefSeq" id="WP_124091288.1">
    <property type="nucleotide sequence ID" value="NZ_CBCRYA010000003.1"/>
</dbReference>
<dbReference type="Pfam" id="PF00583">
    <property type="entry name" value="Acetyltransf_1"/>
    <property type="match status" value="1"/>
</dbReference>
<proteinExistence type="predicted"/>
<organism evidence="3 4">
    <name type="scientific">Arthrobacter ulcerisalmonis</name>
    <dbReference type="NCBI Taxonomy" id="2483813"/>
    <lineage>
        <taxon>Bacteria</taxon>
        <taxon>Bacillati</taxon>
        <taxon>Actinomycetota</taxon>
        <taxon>Actinomycetes</taxon>
        <taxon>Micrococcales</taxon>
        <taxon>Micrococcaceae</taxon>
        <taxon>Arthrobacter</taxon>
    </lineage>
</organism>
<sequence length="186" mass="20466">MEYELRQATPDDAEAVVRFHTLAHEQTYAHLLSDEFFAGRRASIPDRIEARKPYLDTNDPRIIALAPDGTVVGLADAGPGRDVDGPTETELYSIYTLADTHGSGLGAALLAESIAAVPAYLWVLDNNPRAHAFYRKHGFTPDGSRKHLPASWERLPELRMVRHGVGAREESSAVPSNLPLGDEQKR</sequence>